<name>A0ABU4VP28_9ACTN</name>
<dbReference type="SUPFAM" id="SSF55166">
    <property type="entry name" value="Hedgehog/DD-peptidase"/>
    <property type="match status" value="1"/>
</dbReference>
<dbReference type="InterPro" id="IPR008258">
    <property type="entry name" value="Transglycosylase_SLT_dom_1"/>
</dbReference>
<sequence length="549" mass="60110">MADLPLRPFALPRRRPSGAGGPRPGGRAPREPRRPREPRGPRLRPEGPLTPEQRRRLLLLGGGVLVLLLLVLLVRGCGGDDRDDPATGARSTVPRGTTAVGRDALAALRPDPVRDAVALTRSAQAGFANPLYRLVPGGPVLTASRVATYRKLVEDVAKRNDEDPNLLEAIVYLESAGRPDAMAGDSVEAAAGFTQIVAETGRNLLGMKIDVERSGRLTRRIAREERRRDAREVARLKAARIRVDPRFDPRQALEATCRYLDIARDRLGGRDDLAVASYHMGIGNLQNALSAYGRGNVPYVELYFGTDPLRSPRATTILARLADDSSSYLWRVGAAERLMRQFRRDPAALRREAELQQRKASPEDLMHPPGRTATFADADALQQAERDGQLRALPAPTLRANGIQISSAMGELASRFAEPRSRYRALRPTALAGLVTIGAAVQALGGRAARTERLTITSSVRDERYQALLGRENVQATRALSQHTTGWAMDIGRSYRSDGQASRFQWVLTRMQALNLIAWVREPEAIHLTVNGSAARRLDPILRAATGGR</sequence>
<feature type="domain" description="Transglycosylase SLT" evidence="3">
    <location>
        <begin position="241"/>
        <end position="292"/>
    </location>
</feature>
<feature type="compositionally biased region" description="Basic and acidic residues" evidence="1">
    <location>
        <begin position="351"/>
        <end position="366"/>
    </location>
</feature>
<dbReference type="InterPro" id="IPR023346">
    <property type="entry name" value="Lysozyme-like_dom_sf"/>
</dbReference>
<dbReference type="SUPFAM" id="SSF53955">
    <property type="entry name" value="Lysozyme-like"/>
    <property type="match status" value="1"/>
</dbReference>
<dbReference type="Pfam" id="PF01464">
    <property type="entry name" value="SLT"/>
    <property type="match status" value="1"/>
</dbReference>
<feature type="transmembrane region" description="Helical" evidence="2">
    <location>
        <begin position="57"/>
        <end position="74"/>
    </location>
</feature>
<evidence type="ECO:0000259" key="3">
    <source>
        <dbReference type="Pfam" id="PF01464"/>
    </source>
</evidence>
<dbReference type="Proteomes" id="UP001277761">
    <property type="component" value="Unassembled WGS sequence"/>
</dbReference>
<keyword evidence="2" id="KW-0472">Membrane</keyword>
<evidence type="ECO:0000313" key="5">
    <source>
        <dbReference type="Proteomes" id="UP001277761"/>
    </source>
</evidence>
<dbReference type="Pfam" id="PF18979">
    <property type="entry name" value="DUF5715"/>
    <property type="match status" value="1"/>
</dbReference>
<keyword evidence="2" id="KW-1133">Transmembrane helix</keyword>
<keyword evidence="2" id="KW-0812">Transmembrane</keyword>
<evidence type="ECO:0000256" key="2">
    <source>
        <dbReference type="SAM" id="Phobius"/>
    </source>
</evidence>
<dbReference type="InterPro" id="IPR009045">
    <property type="entry name" value="Zn_M74/Hedgehog-like"/>
</dbReference>
<feature type="compositionally biased region" description="Low complexity" evidence="1">
    <location>
        <begin position="1"/>
        <end position="11"/>
    </location>
</feature>
<dbReference type="RefSeq" id="WP_319955759.1">
    <property type="nucleotide sequence ID" value="NZ_JAXAVX010000017.1"/>
</dbReference>
<dbReference type="EMBL" id="JAXAVX010000017">
    <property type="protein sequence ID" value="MDX8153609.1"/>
    <property type="molecule type" value="Genomic_DNA"/>
</dbReference>
<dbReference type="Gene3D" id="1.10.530.10">
    <property type="match status" value="1"/>
</dbReference>
<dbReference type="InterPro" id="IPR043769">
    <property type="entry name" value="DUF5715"/>
</dbReference>
<evidence type="ECO:0000256" key="1">
    <source>
        <dbReference type="SAM" id="MobiDB-lite"/>
    </source>
</evidence>
<proteinExistence type="predicted"/>
<keyword evidence="5" id="KW-1185">Reference proteome</keyword>
<feature type="region of interest" description="Disordered" evidence="1">
    <location>
        <begin position="351"/>
        <end position="372"/>
    </location>
</feature>
<gene>
    <name evidence="4" type="ORF">SK069_18575</name>
</gene>
<feature type="compositionally biased region" description="Basic and acidic residues" evidence="1">
    <location>
        <begin position="28"/>
        <end position="45"/>
    </location>
</feature>
<protein>
    <submittedName>
        <fullName evidence="4">DUF5715 family protein</fullName>
    </submittedName>
</protein>
<dbReference type="PANTHER" id="PTHR37423:SF2">
    <property type="entry name" value="MEMBRANE-BOUND LYTIC MUREIN TRANSGLYCOSYLASE C"/>
    <property type="match status" value="1"/>
</dbReference>
<dbReference type="PANTHER" id="PTHR37423">
    <property type="entry name" value="SOLUBLE LYTIC MUREIN TRANSGLYCOSYLASE-RELATED"/>
    <property type="match status" value="1"/>
</dbReference>
<comment type="caution">
    <text evidence="4">The sequence shown here is derived from an EMBL/GenBank/DDBJ whole genome shotgun (WGS) entry which is preliminary data.</text>
</comment>
<organism evidence="4 5">
    <name type="scientific">Patulibacter brassicae</name>
    <dbReference type="NCBI Taxonomy" id="1705717"/>
    <lineage>
        <taxon>Bacteria</taxon>
        <taxon>Bacillati</taxon>
        <taxon>Actinomycetota</taxon>
        <taxon>Thermoleophilia</taxon>
        <taxon>Solirubrobacterales</taxon>
        <taxon>Patulibacteraceae</taxon>
        <taxon>Patulibacter</taxon>
    </lineage>
</organism>
<dbReference type="CDD" id="cd00254">
    <property type="entry name" value="LT-like"/>
    <property type="match status" value="1"/>
</dbReference>
<reference evidence="4 5" key="1">
    <citation type="submission" date="2023-11" db="EMBL/GenBank/DDBJ databases">
        <authorList>
            <person name="Xu M."/>
            <person name="Jiang T."/>
        </authorList>
    </citation>
    <scope>NUCLEOTIDE SEQUENCE [LARGE SCALE GENOMIC DNA]</scope>
    <source>
        <strain evidence="4 5">SD</strain>
    </source>
</reference>
<accession>A0ABU4VP28</accession>
<evidence type="ECO:0000313" key="4">
    <source>
        <dbReference type="EMBL" id="MDX8153609.1"/>
    </source>
</evidence>
<feature type="region of interest" description="Disordered" evidence="1">
    <location>
        <begin position="1"/>
        <end position="50"/>
    </location>
</feature>